<dbReference type="Pfam" id="PF13193">
    <property type="entry name" value="AMP-binding_C"/>
    <property type="match status" value="1"/>
</dbReference>
<evidence type="ECO:0000256" key="16">
    <source>
        <dbReference type="ARBA" id="ARBA00068795"/>
    </source>
</evidence>
<dbReference type="STRING" id="101127.A0A1X2G572"/>
<evidence type="ECO:0000256" key="18">
    <source>
        <dbReference type="SAM" id="SignalP"/>
    </source>
</evidence>
<keyword evidence="4" id="KW-1003">Cell membrane</keyword>
<feature type="domain" description="AMP-binding enzyme C-terminal" evidence="20">
    <location>
        <begin position="546"/>
        <end position="623"/>
    </location>
</feature>
<evidence type="ECO:0000256" key="5">
    <source>
        <dbReference type="ARBA" id="ARBA00022598"/>
    </source>
</evidence>
<dbReference type="PROSITE" id="PS00455">
    <property type="entry name" value="AMP_BINDING"/>
    <property type="match status" value="1"/>
</dbReference>
<keyword evidence="12" id="KW-0576">Peroxisome</keyword>
<evidence type="ECO:0000256" key="13">
    <source>
        <dbReference type="ARBA" id="ARBA00046271"/>
    </source>
</evidence>
<evidence type="ECO:0000256" key="10">
    <source>
        <dbReference type="ARBA" id="ARBA00023055"/>
    </source>
</evidence>
<feature type="chain" id="PRO_5012846520" description="Very long-chain fatty acid transport protein" evidence="18">
    <location>
        <begin position="30"/>
        <end position="671"/>
    </location>
</feature>
<evidence type="ECO:0000313" key="22">
    <source>
        <dbReference type="Proteomes" id="UP000242146"/>
    </source>
</evidence>
<keyword evidence="9" id="KW-1133">Transmembrane helix</keyword>
<organism evidence="21 22">
    <name type="scientific">Hesseltinella vesiculosa</name>
    <dbReference type="NCBI Taxonomy" id="101127"/>
    <lineage>
        <taxon>Eukaryota</taxon>
        <taxon>Fungi</taxon>
        <taxon>Fungi incertae sedis</taxon>
        <taxon>Mucoromycota</taxon>
        <taxon>Mucoromycotina</taxon>
        <taxon>Mucoromycetes</taxon>
        <taxon>Mucorales</taxon>
        <taxon>Cunninghamellaceae</taxon>
        <taxon>Hesseltinella</taxon>
    </lineage>
</organism>
<dbReference type="InterPro" id="IPR025110">
    <property type="entry name" value="AMP-bd_C"/>
</dbReference>
<evidence type="ECO:0000256" key="1">
    <source>
        <dbReference type="ARBA" id="ARBA00004651"/>
    </source>
</evidence>
<evidence type="ECO:0000256" key="7">
    <source>
        <dbReference type="ARBA" id="ARBA00022741"/>
    </source>
</evidence>
<dbReference type="FunFam" id="3.40.50.12780:FF:000019">
    <property type="entry name" value="Long-chain fatty acid transporter"/>
    <property type="match status" value="1"/>
</dbReference>
<dbReference type="InterPro" id="IPR020845">
    <property type="entry name" value="AMP-binding_CS"/>
</dbReference>
<dbReference type="GO" id="GO:0005524">
    <property type="term" value="F:ATP binding"/>
    <property type="evidence" value="ECO:0007669"/>
    <property type="project" value="UniProtKB-KW"/>
</dbReference>
<keyword evidence="5" id="KW-0436">Ligase</keyword>
<evidence type="ECO:0000256" key="9">
    <source>
        <dbReference type="ARBA" id="ARBA00022989"/>
    </source>
</evidence>
<comment type="similarity">
    <text evidence="2">Belongs to the ATP-dependent AMP-binding enzyme family.</text>
</comment>
<dbReference type="PANTHER" id="PTHR43107:SF15">
    <property type="entry name" value="FATTY ACID TRANSPORT PROTEIN 3, ISOFORM A"/>
    <property type="match status" value="1"/>
</dbReference>
<keyword evidence="22" id="KW-1185">Reference proteome</keyword>
<keyword evidence="18" id="KW-0732">Signal</keyword>
<protein>
    <recommendedName>
        <fullName evidence="16">Very long-chain fatty acid transport protein</fullName>
    </recommendedName>
    <alternativeName>
        <fullName evidence="17">Very-long-chain acyl-CoA synthetase</fullName>
    </alternativeName>
</protein>
<dbReference type="FunFam" id="3.30.300.30:FF:000002">
    <property type="entry name" value="Long-chain fatty acid transport protein 1"/>
    <property type="match status" value="1"/>
</dbReference>
<feature type="domain" description="AMP-dependent synthetase/ligase" evidence="19">
    <location>
        <begin position="93"/>
        <end position="431"/>
    </location>
</feature>
<keyword evidence="11" id="KW-0472">Membrane</keyword>
<evidence type="ECO:0000256" key="4">
    <source>
        <dbReference type="ARBA" id="ARBA00022475"/>
    </source>
</evidence>
<comment type="subcellular location">
    <subcellularLocation>
        <location evidence="1">Cell membrane</location>
        <topology evidence="1">Multi-pass membrane protein</topology>
    </subcellularLocation>
    <subcellularLocation>
        <location evidence="13">Peroxisome membrane</location>
    </subcellularLocation>
</comment>
<reference evidence="21 22" key="1">
    <citation type="submission" date="2016-07" db="EMBL/GenBank/DDBJ databases">
        <title>Pervasive Adenine N6-methylation of Active Genes in Fungi.</title>
        <authorList>
            <consortium name="DOE Joint Genome Institute"/>
            <person name="Mondo S.J."/>
            <person name="Dannebaum R.O."/>
            <person name="Kuo R.C."/>
            <person name="Labutti K."/>
            <person name="Haridas S."/>
            <person name="Kuo A."/>
            <person name="Salamov A."/>
            <person name="Ahrendt S.R."/>
            <person name="Lipzen A."/>
            <person name="Sullivan W."/>
            <person name="Andreopoulos W.B."/>
            <person name="Clum A."/>
            <person name="Lindquist E."/>
            <person name="Daum C."/>
            <person name="Ramamoorthy G.K."/>
            <person name="Gryganskyi A."/>
            <person name="Culley D."/>
            <person name="Magnuson J.K."/>
            <person name="James T.Y."/>
            <person name="O'Malley M.A."/>
            <person name="Stajich J.E."/>
            <person name="Spatafora J.W."/>
            <person name="Visel A."/>
            <person name="Grigoriev I.V."/>
        </authorList>
    </citation>
    <scope>NUCLEOTIDE SEQUENCE [LARGE SCALE GENOMIC DNA]</scope>
    <source>
        <strain evidence="21 22">NRRL 3301</strain>
    </source>
</reference>
<keyword evidence="3" id="KW-0813">Transport</keyword>
<dbReference type="PANTHER" id="PTHR43107">
    <property type="entry name" value="LONG-CHAIN FATTY ACID TRANSPORT PROTEIN"/>
    <property type="match status" value="1"/>
</dbReference>
<dbReference type="OrthoDB" id="288590at2759"/>
<dbReference type="InterPro" id="IPR045851">
    <property type="entry name" value="AMP-bd_C_sf"/>
</dbReference>
<comment type="caution">
    <text evidence="21">The sequence shown here is derived from an EMBL/GenBank/DDBJ whole genome shotgun (WGS) entry which is preliminary data.</text>
</comment>
<dbReference type="AlphaFoldDB" id="A0A1X2G572"/>
<dbReference type="NCBIfam" id="NF006134">
    <property type="entry name" value="PRK08279.1"/>
    <property type="match status" value="1"/>
</dbReference>
<keyword evidence="6" id="KW-0812">Transmembrane</keyword>
<evidence type="ECO:0000256" key="14">
    <source>
        <dbReference type="ARBA" id="ARBA00051585"/>
    </source>
</evidence>
<dbReference type="Pfam" id="PF00501">
    <property type="entry name" value="AMP-binding"/>
    <property type="match status" value="1"/>
</dbReference>
<evidence type="ECO:0000259" key="19">
    <source>
        <dbReference type="Pfam" id="PF00501"/>
    </source>
</evidence>
<keyword evidence="10" id="KW-0445">Lipid transport</keyword>
<evidence type="ECO:0000256" key="11">
    <source>
        <dbReference type="ARBA" id="ARBA00023136"/>
    </source>
</evidence>
<evidence type="ECO:0000256" key="17">
    <source>
        <dbReference type="ARBA" id="ARBA00078285"/>
    </source>
</evidence>
<dbReference type="Proteomes" id="UP000242146">
    <property type="component" value="Unassembled WGS sequence"/>
</dbReference>
<dbReference type="Gene3D" id="3.40.50.12780">
    <property type="entry name" value="N-terminal domain of ligase-like"/>
    <property type="match status" value="1"/>
</dbReference>
<comment type="function">
    <text evidence="15">Acyl-CoA synthetase required for both the import of long chain fatty acids (LCFAs) (C14-C18) and the activation very long chain fatty acids (VLCFAs) (C20-C26) by esterification of the fatty acids into metabolically active CoA-thioesters for subsequent degradation or incorporation into phospholipids. The transport and fatty acyl-CoA synthetase activities are genetically separable and are thus independent activities. Esterifies VLCFAs in the peroxisome matrix. The VLCFAs are actively transported into peroxisomes by a PXA1-PXA2 heterodimeric transporter in the peroxisomal membrane.</text>
</comment>
<evidence type="ECO:0000256" key="12">
    <source>
        <dbReference type="ARBA" id="ARBA00023140"/>
    </source>
</evidence>
<dbReference type="GO" id="GO:0005778">
    <property type="term" value="C:peroxisomal membrane"/>
    <property type="evidence" value="ECO:0007669"/>
    <property type="project" value="UniProtKB-SubCell"/>
</dbReference>
<accession>A0A1X2G572</accession>
<dbReference type="Gene3D" id="3.30.300.30">
    <property type="match status" value="1"/>
</dbReference>
<proteinExistence type="inferred from homology"/>
<dbReference type="GO" id="GO:0009898">
    <property type="term" value="C:cytoplasmic side of plasma membrane"/>
    <property type="evidence" value="ECO:0007669"/>
    <property type="project" value="TreeGrafter"/>
</dbReference>
<name>A0A1X2G572_9FUNG</name>
<dbReference type="InterPro" id="IPR042099">
    <property type="entry name" value="ANL_N_sf"/>
</dbReference>
<evidence type="ECO:0000313" key="21">
    <source>
        <dbReference type="EMBL" id="ORX45313.1"/>
    </source>
</evidence>
<dbReference type="InterPro" id="IPR000873">
    <property type="entry name" value="AMP-dep_synth/lig_dom"/>
</dbReference>
<evidence type="ECO:0000256" key="3">
    <source>
        <dbReference type="ARBA" id="ARBA00022448"/>
    </source>
</evidence>
<dbReference type="GO" id="GO:0005324">
    <property type="term" value="F:long-chain fatty acid transmembrane transporter activity"/>
    <property type="evidence" value="ECO:0007669"/>
    <property type="project" value="TreeGrafter"/>
</dbReference>
<dbReference type="SUPFAM" id="SSF56801">
    <property type="entry name" value="Acetyl-CoA synthetase-like"/>
    <property type="match status" value="1"/>
</dbReference>
<dbReference type="GO" id="GO:0044539">
    <property type="term" value="P:long-chain fatty acid import into cell"/>
    <property type="evidence" value="ECO:0007669"/>
    <property type="project" value="TreeGrafter"/>
</dbReference>
<feature type="signal peptide" evidence="18">
    <location>
        <begin position="1"/>
        <end position="29"/>
    </location>
</feature>
<keyword evidence="8" id="KW-0067">ATP-binding</keyword>
<sequence>MWGRQEKLSTTNSQHFFFFSFFFSLVSQCYHNMPSDDVLKKTAIGVGGVLGSMYLNSKFNVGGDLSVIMRGLKIKRIATEKQRKGEMHAYYLFKDKAKANPHRVFLVFEDRSYTFLQIEQASNRLAHWLLAQGVKKQEHVAMMLQNHPTFIVAWFAILKIGAVAAFINNNLQEDSLAHCAKVSSARIFLFDPVYDTQVSTILDKVNPATQFVAFGEATEYNNIPALPFGQTLNPDDLAPFPVTDTDDNLIRHATADDNAMLIYTSGTTGHPKAAFIRHSRCVLASFGFCFTMGLLPSDRMYACLPLYHSSASIIATLAPMVGGSSIIIARKFRVSQFWDDVAKFEATAFIYIGELCRYLLTQPVRPMETKHQIRLICGNGMRPDIWGKFRQRFQIPTIVEFYAATEGPGGLFNVNKSDFGMGAIGRFGPLLRAASPGLLVKVDPVTEYPTRNAKGYLIPCKFGEEGEFVIKLDTTNTDDPTVPRFDGYYNNKEASNKKLIQDAFTKGDLYYRTGDLLKMNSDGFIYFVDRIGDTFRWKSENVATTEVAHAISTFPGIQEANVYGTLVPNNDGRAGMAAVVLQGDLADFDFKGLAVHLKKHLPVYAVPLFLRVVPAMEITGTFKQQKVLFRNQGIDLSKVPSDQPVYWLSNNEYVPFRSEDHEAIVTGKAKL</sequence>
<evidence type="ECO:0000259" key="20">
    <source>
        <dbReference type="Pfam" id="PF13193"/>
    </source>
</evidence>
<evidence type="ECO:0000256" key="8">
    <source>
        <dbReference type="ARBA" id="ARBA00022840"/>
    </source>
</evidence>
<dbReference type="EMBL" id="MCGT01000043">
    <property type="protein sequence ID" value="ORX45313.1"/>
    <property type="molecule type" value="Genomic_DNA"/>
</dbReference>
<dbReference type="GO" id="GO:0005811">
    <property type="term" value="C:lipid droplet"/>
    <property type="evidence" value="ECO:0007669"/>
    <property type="project" value="TreeGrafter"/>
</dbReference>
<evidence type="ECO:0000256" key="6">
    <source>
        <dbReference type="ARBA" id="ARBA00022692"/>
    </source>
</evidence>
<comment type="catalytic activity">
    <reaction evidence="14">
        <text>a very long-chain fatty acid + ATP + CoA = a very long-chain fatty acyl-CoA + AMP + diphosphate</text>
        <dbReference type="Rhea" id="RHEA:54536"/>
        <dbReference type="ChEBI" id="CHEBI:30616"/>
        <dbReference type="ChEBI" id="CHEBI:33019"/>
        <dbReference type="ChEBI" id="CHEBI:57287"/>
        <dbReference type="ChEBI" id="CHEBI:58950"/>
        <dbReference type="ChEBI" id="CHEBI:138261"/>
        <dbReference type="ChEBI" id="CHEBI:456215"/>
    </reaction>
</comment>
<evidence type="ECO:0000256" key="15">
    <source>
        <dbReference type="ARBA" id="ARBA00060276"/>
    </source>
</evidence>
<dbReference type="GO" id="GO:0004467">
    <property type="term" value="F:long-chain fatty acid-CoA ligase activity"/>
    <property type="evidence" value="ECO:0007669"/>
    <property type="project" value="TreeGrafter"/>
</dbReference>
<gene>
    <name evidence="21" type="ORF">DM01DRAFT_1174273</name>
</gene>
<evidence type="ECO:0000256" key="2">
    <source>
        <dbReference type="ARBA" id="ARBA00006432"/>
    </source>
</evidence>
<keyword evidence="7" id="KW-0547">Nucleotide-binding</keyword>